<feature type="compositionally biased region" description="Basic and acidic residues" evidence="1">
    <location>
        <begin position="419"/>
        <end position="445"/>
    </location>
</feature>
<dbReference type="EMBL" id="FNKO01000002">
    <property type="protein sequence ID" value="SDQ97367.1"/>
    <property type="molecule type" value="Genomic_DNA"/>
</dbReference>
<dbReference type="Proteomes" id="UP000199301">
    <property type="component" value="Unassembled WGS sequence"/>
</dbReference>
<gene>
    <name evidence="2" type="ORF">SAMN04489718_2910</name>
</gene>
<protein>
    <submittedName>
        <fullName evidence="2">Uncharacterized protein</fullName>
    </submittedName>
</protein>
<evidence type="ECO:0000256" key="1">
    <source>
        <dbReference type="SAM" id="MobiDB-lite"/>
    </source>
</evidence>
<reference evidence="3" key="1">
    <citation type="submission" date="2016-10" db="EMBL/GenBank/DDBJ databases">
        <authorList>
            <person name="Varghese N."/>
            <person name="Submissions S."/>
        </authorList>
    </citation>
    <scope>NUCLEOTIDE SEQUENCE [LARGE SCALE GENOMIC DNA]</scope>
    <source>
        <strain evidence="3">DSM 45459</strain>
    </source>
</reference>
<feature type="compositionally biased region" description="Polar residues" evidence="1">
    <location>
        <begin position="462"/>
        <end position="475"/>
    </location>
</feature>
<sequence length="490" mass="52580">MVDVADGAGPAERLHDLLLNLTGRLDDDAVNTARELAGAGQTDAAAELVTGSLLAGGIVVNRAEQRELATILGQANSRSGLAERLVPGETGTPEPHRFTEPERVDDLVAALRAVAPRLPNLRSLWCAARTTAAGVAAEAVPRRVLLAEVDGSTAVGPTGYQLVQALRRSGTACSVEAFETGSELPEYHRDALAVSHEVELDQAPVDLPGATRHEARGNHSFEDFTKQVHHQETFPEPAPTRARQQHESSTLGEEPDLGSPAVSTTAEWPVVEQEETDRSDYLPQGLPPIEDLPPYAPYQGERSSSGEPDPEQTGFILDDRPAADISGSAPREFPEQEFPERGGFPEREFPEREFPEREFPERGNQPDSMSLPSAAAGPPASAAEPAPAADDDSDRAHSPQPEQDEPASNPNVPAAVDAKLTDRERNLLRKLHEELAQREQDREPDQAESQDAFAEPAPRASGETQQDPRTTTVPGTGNFPPIGSVGPQQP</sequence>
<feature type="region of interest" description="Disordered" evidence="1">
    <location>
        <begin position="228"/>
        <end position="490"/>
    </location>
</feature>
<feature type="compositionally biased region" description="Basic and acidic residues" evidence="1">
    <location>
        <begin position="332"/>
        <end position="361"/>
    </location>
</feature>
<name>A0A1H1F8Y8_9ACTN</name>
<dbReference type="RefSeq" id="WP_092524692.1">
    <property type="nucleotide sequence ID" value="NZ_FNKO01000002.1"/>
</dbReference>
<feature type="compositionally biased region" description="Low complexity" evidence="1">
    <location>
        <begin position="368"/>
        <end position="388"/>
    </location>
</feature>
<dbReference type="OrthoDB" id="5168860at2"/>
<evidence type="ECO:0000313" key="2">
    <source>
        <dbReference type="EMBL" id="SDQ97367.1"/>
    </source>
</evidence>
<proteinExistence type="predicted"/>
<organism evidence="2 3">
    <name type="scientific">Actinopolyspora saharensis</name>
    <dbReference type="NCBI Taxonomy" id="995062"/>
    <lineage>
        <taxon>Bacteria</taxon>
        <taxon>Bacillati</taxon>
        <taxon>Actinomycetota</taxon>
        <taxon>Actinomycetes</taxon>
        <taxon>Actinopolysporales</taxon>
        <taxon>Actinopolysporaceae</taxon>
        <taxon>Actinopolyspora</taxon>
    </lineage>
</organism>
<dbReference type="AlphaFoldDB" id="A0A1H1F8Y8"/>
<evidence type="ECO:0000313" key="3">
    <source>
        <dbReference type="Proteomes" id="UP000199301"/>
    </source>
</evidence>
<keyword evidence="3" id="KW-1185">Reference proteome</keyword>
<dbReference type="STRING" id="995062.SAMN04489718_2910"/>
<accession>A0A1H1F8Y8</accession>